<dbReference type="Proteomes" id="UP000255423">
    <property type="component" value="Unassembled WGS sequence"/>
</dbReference>
<organism evidence="1 2">
    <name type="scientific">Fibrobacter succinogenes</name>
    <name type="common">Bacteroides succinogenes</name>
    <dbReference type="NCBI Taxonomy" id="833"/>
    <lineage>
        <taxon>Bacteria</taxon>
        <taxon>Pseudomonadati</taxon>
        <taxon>Fibrobacterota</taxon>
        <taxon>Fibrobacteria</taxon>
        <taxon>Fibrobacterales</taxon>
        <taxon>Fibrobacteraceae</taxon>
        <taxon>Fibrobacter</taxon>
    </lineage>
</organism>
<dbReference type="AlphaFoldDB" id="A0A380S7D9"/>
<protein>
    <submittedName>
        <fullName evidence="1">Uncharacterized protein</fullName>
    </submittedName>
</protein>
<dbReference type="EMBL" id="UHJL01000002">
    <property type="protein sequence ID" value="SUQ24486.1"/>
    <property type="molecule type" value="Genomic_DNA"/>
</dbReference>
<evidence type="ECO:0000313" key="1">
    <source>
        <dbReference type="EMBL" id="SUQ24486.1"/>
    </source>
</evidence>
<evidence type="ECO:0000313" key="2">
    <source>
        <dbReference type="Proteomes" id="UP000255423"/>
    </source>
</evidence>
<sequence>MEFVFFPDPQSYNPQRGEFKDQAGDVGKEIKDLSKHHRDLYLRVKTFLEALRKVNDISPYLRIEQIYKFPKDHEGLYEMRIPKQARGGVFRIYFCMSLCKLNTLILLCAELKHKTKPMKLGIAMENLKLYKELVEQGVMS</sequence>
<proteinExistence type="predicted"/>
<gene>
    <name evidence="1" type="ORF">SAMN05661053_1892</name>
</gene>
<name>A0A380S7D9_FIBSU</name>
<dbReference type="RefSeq" id="WP_109572960.1">
    <property type="nucleotide sequence ID" value="NZ_UHJL01000002.1"/>
</dbReference>
<reference evidence="1 2" key="1">
    <citation type="submission" date="2017-08" db="EMBL/GenBank/DDBJ databases">
        <authorList>
            <person name="de Groot N.N."/>
        </authorList>
    </citation>
    <scope>NUCLEOTIDE SEQUENCE [LARGE SCALE GENOMIC DNA]</scope>
    <source>
        <strain evidence="1 2">HM2</strain>
    </source>
</reference>
<accession>A0A380S7D9</accession>